<evidence type="ECO:0000259" key="6">
    <source>
        <dbReference type="Pfam" id="PF00749"/>
    </source>
</evidence>
<dbReference type="InterPro" id="IPR020058">
    <property type="entry name" value="Glu/Gln-tRNA-synth_Ib_cat-dom"/>
</dbReference>
<evidence type="ECO:0000256" key="5">
    <source>
        <dbReference type="SAM" id="MobiDB-lite"/>
    </source>
</evidence>
<keyword evidence="1 7" id="KW-0436">Ligase</keyword>
<comment type="caution">
    <text evidence="7">The sequence shown here is derived from an EMBL/GenBank/DDBJ whole genome shotgun (WGS) entry which is preliminary data.</text>
</comment>
<dbReference type="InterPro" id="IPR049940">
    <property type="entry name" value="GluQ/Sye"/>
</dbReference>
<evidence type="ECO:0000256" key="3">
    <source>
        <dbReference type="ARBA" id="ARBA00022840"/>
    </source>
</evidence>
<dbReference type="PRINTS" id="PR00987">
    <property type="entry name" value="TRNASYNTHGLU"/>
</dbReference>
<dbReference type="EC" id="6.1.1.17" evidence="7"/>
<proteinExistence type="predicted"/>
<evidence type="ECO:0000256" key="2">
    <source>
        <dbReference type="ARBA" id="ARBA00022741"/>
    </source>
</evidence>
<organism evidence="7">
    <name type="scientific">mine drainage metagenome</name>
    <dbReference type="NCBI Taxonomy" id="410659"/>
    <lineage>
        <taxon>unclassified sequences</taxon>
        <taxon>metagenomes</taxon>
        <taxon>ecological metagenomes</taxon>
    </lineage>
</organism>
<dbReference type="PROSITE" id="PS00178">
    <property type="entry name" value="AA_TRNA_LIGASE_I"/>
    <property type="match status" value="1"/>
</dbReference>
<protein>
    <submittedName>
        <fullName evidence="7">Glutamyl/glutaminyl-tRNA synthetase, class Ic</fullName>
        <ecNumber evidence="7">6.1.1.17</ecNumber>
    </submittedName>
</protein>
<feature type="domain" description="Glutamyl/glutaminyl-tRNA synthetase class Ib catalytic" evidence="6">
    <location>
        <begin position="17"/>
        <end position="49"/>
    </location>
</feature>
<reference evidence="7" key="1">
    <citation type="submission" date="2013-08" db="EMBL/GenBank/DDBJ databases">
        <authorList>
            <person name="Mendez C."/>
            <person name="Richter M."/>
            <person name="Ferrer M."/>
            <person name="Sanchez J."/>
        </authorList>
    </citation>
    <scope>NUCLEOTIDE SEQUENCE</scope>
</reference>
<evidence type="ECO:0000256" key="1">
    <source>
        <dbReference type="ARBA" id="ARBA00022598"/>
    </source>
</evidence>
<dbReference type="AlphaFoldDB" id="T1BS72"/>
<dbReference type="SUPFAM" id="SSF52374">
    <property type="entry name" value="Nucleotidylyl transferase"/>
    <property type="match status" value="1"/>
</dbReference>
<gene>
    <name evidence="7" type="ORF">B1A_05800</name>
</gene>
<dbReference type="GO" id="GO:0005524">
    <property type="term" value="F:ATP binding"/>
    <property type="evidence" value="ECO:0007669"/>
    <property type="project" value="UniProtKB-KW"/>
</dbReference>
<dbReference type="Gene3D" id="3.40.50.620">
    <property type="entry name" value="HUPs"/>
    <property type="match status" value="1"/>
</dbReference>
<accession>T1BS72</accession>
<dbReference type="InterPro" id="IPR014729">
    <property type="entry name" value="Rossmann-like_a/b/a_fold"/>
</dbReference>
<dbReference type="Pfam" id="PF00749">
    <property type="entry name" value="tRNA-synt_1c"/>
    <property type="match status" value="1"/>
</dbReference>
<dbReference type="PANTHER" id="PTHR43311">
    <property type="entry name" value="GLUTAMATE--TRNA LIGASE"/>
    <property type="match status" value="1"/>
</dbReference>
<evidence type="ECO:0000313" key="7">
    <source>
        <dbReference type="EMBL" id="EQD71408.1"/>
    </source>
</evidence>
<keyword evidence="2" id="KW-0547">Nucleotide-binding</keyword>
<sequence length="50" mass="5352">MAQMDSATGGVFSRGATRFAPSPTGELHLGNARTALFNYLLARHAGERFV</sequence>
<dbReference type="GO" id="GO:0005829">
    <property type="term" value="C:cytosol"/>
    <property type="evidence" value="ECO:0007669"/>
    <property type="project" value="TreeGrafter"/>
</dbReference>
<reference evidence="7" key="2">
    <citation type="journal article" date="2014" name="ISME J.">
        <title>Microbial stratification in low pH oxic and suboxic macroscopic growths along an acid mine drainage.</title>
        <authorList>
            <person name="Mendez-Garcia C."/>
            <person name="Mesa V."/>
            <person name="Sprenger R.R."/>
            <person name="Richter M."/>
            <person name="Diez M.S."/>
            <person name="Solano J."/>
            <person name="Bargiela R."/>
            <person name="Golyshina O.V."/>
            <person name="Manteca A."/>
            <person name="Ramos J.L."/>
            <person name="Gallego J.R."/>
            <person name="Llorente I."/>
            <person name="Martins Dos Santos V.A."/>
            <person name="Jensen O.N."/>
            <person name="Pelaez A.I."/>
            <person name="Sanchez J."/>
            <person name="Ferrer M."/>
        </authorList>
    </citation>
    <scope>NUCLEOTIDE SEQUENCE</scope>
</reference>
<dbReference type="InterPro" id="IPR000924">
    <property type="entry name" value="Glu/Gln-tRNA-synth"/>
</dbReference>
<dbReference type="EMBL" id="AUZX01004233">
    <property type="protein sequence ID" value="EQD71408.1"/>
    <property type="molecule type" value="Genomic_DNA"/>
</dbReference>
<feature type="region of interest" description="Disordered" evidence="5">
    <location>
        <begin position="1"/>
        <end position="27"/>
    </location>
</feature>
<dbReference type="PANTHER" id="PTHR43311:SF2">
    <property type="entry name" value="GLUTAMATE--TRNA LIGASE, MITOCHONDRIAL-RELATED"/>
    <property type="match status" value="1"/>
</dbReference>
<name>T1BS72_9ZZZZ</name>
<dbReference type="GO" id="GO:0004818">
    <property type="term" value="F:glutamate-tRNA ligase activity"/>
    <property type="evidence" value="ECO:0007669"/>
    <property type="project" value="UniProtKB-EC"/>
</dbReference>
<keyword evidence="3" id="KW-0067">ATP-binding</keyword>
<evidence type="ECO:0000256" key="4">
    <source>
        <dbReference type="ARBA" id="ARBA00023146"/>
    </source>
</evidence>
<keyword evidence="4 7" id="KW-0030">Aminoacyl-tRNA synthetase</keyword>
<dbReference type="InterPro" id="IPR001412">
    <property type="entry name" value="aa-tRNA-synth_I_CS"/>
</dbReference>
<feature type="non-terminal residue" evidence="7">
    <location>
        <position position="50"/>
    </location>
</feature>
<dbReference type="GO" id="GO:0006424">
    <property type="term" value="P:glutamyl-tRNA aminoacylation"/>
    <property type="evidence" value="ECO:0007669"/>
    <property type="project" value="TreeGrafter"/>
</dbReference>